<keyword evidence="13" id="KW-1185">Reference proteome</keyword>
<feature type="domain" description="Pectinesterase catalytic" evidence="11">
    <location>
        <begin position="30"/>
        <end position="302"/>
    </location>
</feature>
<dbReference type="InterPro" id="IPR011050">
    <property type="entry name" value="Pectin_lyase_fold/virulence"/>
</dbReference>
<accession>A0A0U5FXE2</accession>
<evidence type="ECO:0000256" key="1">
    <source>
        <dbReference type="ARBA" id="ARBA00004613"/>
    </source>
</evidence>
<keyword evidence="8" id="KW-0063">Aspartyl esterase</keyword>
<gene>
    <name evidence="12" type="ORF">ASPCAL05355</name>
</gene>
<reference evidence="13" key="1">
    <citation type="journal article" date="2016" name="Genome Announc.">
        <title>Draft genome sequences of fungus Aspergillus calidoustus.</title>
        <authorList>
            <person name="Horn F."/>
            <person name="Linde J."/>
            <person name="Mattern D.J."/>
            <person name="Walther G."/>
            <person name="Guthke R."/>
            <person name="Scherlach K."/>
            <person name="Martin K."/>
            <person name="Brakhage A.A."/>
            <person name="Petzke L."/>
            <person name="Valiante V."/>
        </authorList>
    </citation>
    <scope>NUCLEOTIDE SEQUENCE [LARGE SCALE GENOMIC DNA]</scope>
    <source>
        <strain evidence="13">SF006504</strain>
    </source>
</reference>
<dbReference type="InterPro" id="IPR000070">
    <property type="entry name" value="Pectinesterase_cat"/>
</dbReference>
<evidence type="ECO:0000256" key="6">
    <source>
        <dbReference type="ARBA" id="ARBA00022729"/>
    </source>
</evidence>
<dbReference type="InterPro" id="IPR012334">
    <property type="entry name" value="Pectin_lyas_fold"/>
</dbReference>
<dbReference type="PANTHER" id="PTHR31321">
    <property type="entry name" value="ACYL-COA THIOESTER HYDROLASE YBHC-RELATED"/>
    <property type="match status" value="1"/>
</dbReference>
<dbReference type="OMA" id="YTFMANI"/>
<dbReference type="GO" id="GO:0005576">
    <property type="term" value="C:extracellular region"/>
    <property type="evidence" value="ECO:0007669"/>
    <property type="project" value="UniProtKB-SubCell"/>
</dbReference>
<evidence type="ECO:0000256" key="10">
    <source>
        <dbReference type="SAM" id="SignalP"/>
    </source>
</evidence>
<evidence type="ECO:0000313" key="12">
    <source>
        <dbReference type="EMBL" id="CEL04224.1"/>
    </source>
</evidence>
<dbReference type="Pfam" id="PF01095">
    <property type="entry name" value="Pectinesterase"/>
    <property type="match status" value="1"/>
</dbReference>
<dbReference type="GO" id="GO:0030599">
    <property type="term" value="F:pectinesterase activity"/>
    <property type="evidence" value="ECO:0007669"/>
    <property type="project" value="UniProtKB-EC"/>
</dbReference>
<feature type="chain" id="PRO_5011119131" description="pectinesterase" evidence="10">
    <location>
        <begin position="19"/>
        <end position="331"/>
    </location>
</feature>
<dbReference type="EMBL" id="CDMC01000004">
    <property type="protein sequence ID" value="CEL04224.1"/>
    <property type="molecule type" value="Genomic_DNA"/>
</dbReference>
<keyword evidence="7" id="KW-0378">Hydrolase</keyword>
<evidence type="ECO:0000256" key="3">
    <source>
        <dbReference type="ARBA" id="ARBA00008891"/>
    </source>
</evidence>
<dbReference type="GO" id="GO:0042545">
    <property type="term" value="P:cell wall modification"/>
    <property type="evidence" value="ECO:0007669"/>
    <property type="project" value="InterPro"/>
</dbReference>
<evidence type="ECO:0000256" key="5">
    <source>
        <dbReference type="ARBA" id="ARBA00022525"/>
    </source>
</evidence>
<dbReference type="Proteomes" id="UP000054771">
    <property type="component" value="Unassembled WGS sequence"/>
</dbReference>
<dbReference type="Gene3D" id="2.160.20.10">
    <property type="entry name" value="Single-stranded right-handed beta-helix, Pectin lyase-like"/>
    <property type="match status" value="1"/>
</dbReference>
<name>A0A0U5FXE2_ASPCI</name>
<comment type="subcellular location">
    <subcellularLocation>
        <location evidence="1">Secreted</location>
    </subcellularLocation>
</comment>
<evidence type="ECO:0000256" key="2">
    <source>
        <dbReference type="ARBA" id="ARBA00005184"/>
    </source>
</evidence>
<dbReference type="STRING" id="454130.A0A0U5FXE2"/>
<comment type="similarity">
    <text evidence="3">Belongs to the pectinesterase family.</text>
</comment>
<evidence type="ECO:0000256" key="8">
    <source>
        <dbReference type="ARBA" id="ARBA00023085"/>
    </source>
</evidence>
<evidence type="ECO:0000259" key="11">
    <source>
        <dbReference type="Pfam" id="PF01095"/>
    </source>
</evidence>
<dbReference type="OrthoDB" id="1546079at2759"/>
<protein>
    <recommendedName>
        <fullName evidence="4">pectinesterase</fullName>
        <ecNumber evidence="4">3.1.1.11</ecNumber>
    </recommendedName>
    <alternativeName>
        <fullName evidence="9">Pectin methylesterase A</fullName>
    </alternativeName>
</protein>
<comment type="pathway">
    <text evidence="2">Glycan metabolism; pectin degradation; 2-dehydro-3-deoxy-D-gluconate from pectin: step 1/5.</text>
</comment>
<evidence type="ECO:0000256" key="7">
    <source>
        <dbReference type="ARBA" id="ARBA00022801"/>
    </source>
</evidence>
<organism evidence="12 13">
    <name type="scientific">Aspergillus calidoustus</name>
    <dbReference type="NCBI Taxonomy" id="454130"/>
    <lineage>
        <taxon>Eukaryota</taxon>
        <taxon>Fungi</taxon>
        <taxon>Dikarya</taxon>
        <taxon>Ascomycota</taxon>
        <taxon>Pezizomycotina</taxon>
        <taxon>Eurotiomycetes</taxon>
        <taxon>Eurotiomycetidae</taxon>
        <taxon>Eurotiales</taxon>
        <taxon>Aspergillaceae</taxon>
        <taxon>Aspergillus</taxon>
        <taxon>Aspergillus subgen. Nidulantes</taxon>
    </lineage>
</organism>
<dbReference type="PANTHER" id="PTHR31321:SF57">
    <property type="entry name" value="PECTINESTERASE 53-RELATED"/>
    <property type="match status" value="1"/>
</dbReference>
<evidence type="ECO:0000256" key="4">
    <source>
        <dbReference type="ARBA" id="ARBA00013229"/>
    </source>
</evidence>
<sequence length="331" mass="35175">MLARALTLCALALGTARAASRTTPPPGAKIVAKSGGDYSSLQQAIDSIDPTSTTPTTIFIQPGNYTGQTTIAAGYAARISIHGYTADDQTFAANQVTLSAGESSASAGGNEQSGTLRIWADNVSVYNLVIENTAGDAGPSHAVSINSDGIGFYGVALTGWQDTLYNRNGRAVFKNSYVDGAVDFIYGGGSLWFDGSEIAFKRAAGGYITASGRTTNDSGWFVINESKVTAAAGVNVRPGSVFLGRPWRDHARTVFQNSELSEIVHPEGWNPWDKAPNFGNIFYAEYGNYGPGADTANRVDWSYQLEEPISIDEAVAGWGEFVDTQYWSGDE</sequence>
<proteinExistence type="inferred from homology"/>
<keyword evidence="5" id="KW-0964">Secreted</keyword>
<dbReference type="GO" id="GO:0045490">
    <property type="term" value="P:pectin catabolic process"/>
    <property type="evidence" value="ECO:0007669"/>
    <property type="project" value="UniProtKB-UniPathway"/>
</dbReference>
<dbReference type="SUPFAM" id="SSF51126">
    <property type="entry name" value="Pectin lyase-like"/>
    <property type="match status" value="1"/>
</dbReference>
<feature type="signal peptide" evidence="10">
    <location>
        <begin position="1"/>
        <end position="18"/>
    </location>
</feature>
<evidence type="ECO:0000313" key="13">
    <source>
        <dbReference type="Proteomes" id="UP000054771"/>
    </source>
</evidence>
<evidence type="ECO:0000256" key="9">
    <source>
        <dbReference type="ARBA" id="ARBA00042203"/>
    </source>
</evidence>
<dbReference type="AlphaFoldDB" id="A0A0U5FXE2"/>
<keyword evidence="6 10" id="KW-0732">Signal</keyword>
<dbReference type="UniPathway" id="UPA00545">
    <property type="reaction ID" value="UER00823"/>
</dbReference>
<dbReference type="EC" id="3.1.1.11" evidence="4"/>